<evidence type="ECO:0000256" key="2">
    <source>
        <dbReference type="ARBA" id="ARBA00009142"/>
    </source>
</evidence>
<feature type="non-terminal residue" evidence="7">
    <location>
        <position position="1"/>
    </location>
</feature>
<dbReference type="Pfam" id="PF01925">
    <property type="entry name" value="TauE"/>
    <property type="match status" value="1"/>
</dbReference>
<evidence type="ECO:0008006" key="9">
    <source>
        <dbReference type="Google" id="ProtNLM"/>
    </source>
</evidence>
<sequence length="140" mass="14524">IVFPVAALVAGFLGGLLGIGGGMIIAPMLLQMGLKPEVTAATTSVLVLLSSSMSAFQYLLTGIENVKRALVYAAVCFAASLVGFVFVKRATRKGRPSIVVASIGLVMGLSVVSMVVFEAIYVSRSISSGDSIDFGFKKLC</sequence>
<keyword evidence="3 6" id="KW-0812">Transmembrane</keyword>
<dbReference type="Proteomes" id="UP000015453">
    <property type="component" value="Unassembled WGS sequence"/>
</dbReference>
<dbReference type="PANTHER" id="PTHR14255:SF3">
    <property type="entry name" value="SULFITE EXPORTER TAUE_SAFE FAMILY PROTEIN 5-RELATED"/>
    <property type="match status" value="1"/>
</dbReference>
<dbReference type="OrthoDB" id="434519at2759"/>
<dbReference type="PANTHER" id="PTHR14255">
    <property type="entry name" value="CEREBLON"/>
    <property type="match status" value="1"/>
</dbReference>
<evidence type="ECO:0000256" key="4">
    <source>
        <dbReference type="ARBA" id="ARBA00022989"/>
    </source>
</evidence>
<name>S8DY22_9LAMI</name>
<reference evidence="7 8" key="1">
    <citation type="journal article" date="2013" name="BMC Genomics">
        <title>The miniature genome of a carnivorous plant Genlisea aurea contains a low number of genes and short non-coding sequences.</title>
        <authorList>
            <person name="Leushkin E.V."/>
            <person name="Sutormin R.A."/>
            <person name="Nabieva E.R."/>
            <person name="Penin A.A."/>
            <person name="Kondrashov A.S."/>
            <person name="Logacheva M.D."/>
        </authorList>
    </citation>
    <scope>NUCLEOTIDE SEQUENCE [LARGE SCALE GENOMIC DNA]</scope>
</reference>
<keyword evidence="5 6" id="KW-0472">Membrane</keyword>
<keyword evidence="4 6" id="KW-1133">Transmembrane helix</keyword>
<evidence type="ECO:0000256" key="1">
    <source>
        <dbReference type="ARBA" id="ARBA00004141"/>
    </source>
</evidence>
<organism evidence="7 8">
    <name type="scientific">Genlisea aurea</name>
    <dbReference type="NCBI Taxonomy" id="192259"/>
    <lineage>
        <taxon>Eukaryota</taxon>
        <taxon>Viridiplantae</taxon>
        <taxon>Streptophyta</taxon>
        <taxon>Embryophyta</taxon>
        <taxon>Tracheophyta</taxon>
        <taxon>Spermatophyta</taxon>
        <taxon>Magnoliopsida</taxon>
        <taxon>eudicotyledons</taxon>
        <taxon>Gunneridae</taxon>
        <taxon>Pentapetalae</taxon>
        <taxon>asterids</taxon>
        <taxon>lamiids</taxon>
        <taxon>Lamiales</taxon>
        <taxon>Lentibulariaceae</taxon>
        <taxon>Genlisea</taxon>
    </lineage>
</organism>
<evidence type="ECO:0000313" key="8">
    <source>
        <dbReference type="Proteomes" id="UP000015453"/>
    </source>
</evidence>
<dbReference type="GO" id="GO:0031464">
    <property type="term" value="C:Cul4A-RING E3 ubiquitin ligase complex"/>
    <property type="evidence" value="ECO:0007669"/>
    <property type="project" value="TreeGrafter"/>
</dbReference>
<evidence type="ECO:0000256" key="5">
    <source>
        <dbReference type="ARBA" id="ARBA00023136"/>
    </source>
</evidence>
<keyword evidence="8" id="KW-1185">Reference proteome</keyword>
<feature type="transmembrane region" description="Helical" evidence="6">
    <location>
        <begin position="6"/>
        <end position="26"/>
    </location>
</feature>
<comment type="caution">
    <text evidence="7">The sequence shown here is derived from an EMBL/GenBank/DDBJ whole genome shotgun (WGS) entry which is preliminary data.</text>
</comment>
<dbReference type="AlphaFoldDB" id="S8DY22"/>
<comment type="similarity">
    <text evidence="2">Belongs to the 4-toluene sulfonate uptake permease (TSUP) (TC 2.A.102) family.</text>
</comment>
<dbReference type="GO" id="GO:0016567">
    <property type="term" value="P:protein ubiquitination"/>
    <property type="evidence" value="ECO:0007669"/>
    <property type="project" value="TreeGrafter"/>
</dbReference>
<proteinExistence type="inferred from homology"/>
<evidence type="ECO:0000256" key="6">
    <source>
        <dbReference type="SAM" id="Phobius"/>
    </source>
</evidence>
<feature type="transmembrane region" description="Helical" evidence="6">
    <location>
        <begin position="38"/>
        <end position="63"/>
    </location>
</feature>
<dbReference type="InterPro" id="IPR002781">
    <property type="entry name" value="TM_pro_TauE-like"/>
</dbReference>
<protein>
    <recommendedName>
        <fullName evidence="9">Membrane transporter protein</fullName>
    </recommendedName>
</protein>
<comment type="subcellular location">
    <subcellularLocation>
        <location evidence="1">Membrane</location>
        <topology evidence="1">Multi-pass membrane protein</topology>
    </subcellularLocation>
</comment>
<dbReference type="EMBL" id="AUSU01002740">
    <property type="protein sequence ID" value="EPS68173.1"/>
    <property type="molecule type" value="Genomic_DNA"/>
</dbReference>
<evidence type="ECO:0000313" key="7">
    <source>
        <dbReference type="EMBL" id="EPS68173.1"/>
    </source>
</evidence>
<evidence type="ECO:0000256" key="3">
    <source>
        <dbReference type="ARBA" id="ARBA00022692"/>
    </source>
</evidence>
<feature type="transmembrane region" description="Helical" evidence="6">
    <location>
        <begin position="99"/>
        <end position="121"/>
    </location>
</feature>
<feature type="transmembrane region" description="Helical" evidence="6">
    <location>
        <begin position="69"/>
        <end position="87"/>
    </location>
</feature>
<dbReference type="GO" id="GO:0016020">
    <property type="term" value="C:membrane"/>
    <property type="evidence" value="ECO:0007669"/>
    <property type="project" value="UniProtKB-SubCell"/>
</dbReference>
<accession>S8DY22</accession>
<gene>
    <name evidence="7" type="ORF">M569_06599</name>
</gene>